<evidence type="ECO:0000256" key="5">
    <source>
        <dbReference type="ARBA" id="ARBA00022692"/>
    </source>
</evidence>
<feature type="transmembrane region" description="Helical" evidence="11">
    <location>
        <begin position="579"/>
        <end position="597"/>
    </location>
</feature>
<dbReference type="Gene3D" id="1.20.1250.20">
    <property type="entry name" value="MFS general substrate transporter like domains"/>
    <property type="match status" value="1"/>
</dbReference>
<dbReference type="PRINTS" id="PR01036">
    <property type="entry name" value="TCRTETB"/>
</dbReference>
<evidence type="ECO:0000256" key="6">
    <source>
        <dbReference type="ARBA" id="ARBA00022989"/>
    </source>
</evidence>
<keyword evidence="5 11" id="KW-0812">Transmembrane</keyword>
<dbReference type="InterPro" id="IPR011701">
    <property type="entry name" value="MFS"/>
</dbReference>
<evidence type="ECO:0000256" key="3">
    <source>
        <dbReference type="ARBA" id="ARBA00022448"/>
    </source>
</evidence>
<comment type="similarity">
    <text evidence="2">Belongs to the major facilitator superfamily.</text>
</comment>
<feature type="transmembrane region" description="Helical" evidence="11">
    <location>
        <begin position="235"/>
        <end position="259"/>
    </location>
</feature>
<protein>
    <recommendedName>
        <fullName evidence="9">MFS-type efflux pump MMF1</fullName>
    </recommendedName>
    <alternativeName>
        <fullName evidence="10">Mannosylerythritol lipids (MELs) biosynthesis cluster protein MMF1</fullName>
    </alternativeName>
</protein>
<evidence type="ECO:0000256" key="10">
    <source>
        <dbReference type="ARBA" id="ARBA00079488"/>
    </source>
</evidence>
<evidence type="ECO:0000256" key="1">
    <source>
        <dbReference type="ARBA" id="ARBA00004651"/>
    </source>
</evidence>
<organism evidence="13 14">
    <name type="scientific">Moesziomyces aphidis</name>
    <name type="common">Pseudozyma aphidis</name>
    <dbReference type="NCBI Taxonomy" id="84754"/>
    <lineage>
        <taxon>Eukaryota</taxon>
        <taxon>Fungi</taxon>
        <taxon>Dikarya</taxon>
        <taxon>Basidiomycota</taxon>
        <taxon>Ustilaginomycotina</taxon>
        <taxon>Ustilaginomycetes</taxon>
        <taxon>Ustilaginales</taxon>
        <taxon>Ustilaginaceae</taxon>
        <taxon>Moesziomyces</taxon>
    </lineage>
</organism>
<evidence type="ECO:0000256" key="4">
    <source>
        <dbReference type="ARBA" id="ARBA00022475"/>
    </source>
</evidence>
<keyword evidence="4" id="KW-1003">Cell membrane</keyword>
<proteinExistence type="inferred from homology"/>
<feature type="transmembrane region" description="Helical" evidence="11">
    <location>
        <begin position="411"/>
        <end position="434"/>
    </location>
</feature>
<dbReference type="Pfam" id="PF07690">
    <property type="entry name" value="MFS_1"/>
    <property type="match status" value="1"/>
</dbReference>
<evidence type="ECO:0000313" key="14">
    <source>
        <dbReference type="Proteomes" id="UP000019462"/>
    </source>
</evidence>
<comment type="caution">
    <text evidence="13">The sequence shown here is derived from an EMBL/GenBank/DDBJ whole genome shotgun (WGS) entry which is preliminary data.</text>
</comment>
<evidence type="ECO:0000259" key="12">
    <source>
        <dbReference type="PROSITE" id="PS50850"/>
    </source>
</evidence>
<comment type="subcellular location">
    <subcellularLocation>
        <location evidence="1">Cell membrane</location>
        <topology evidence="1">Multi-pass membrane protein</topology>
    </subcellularLocation>
</comment>
<gene>
    <name evidence="13" type="ORF">PaG_03510</name>
</gene>
<dbReference type="SUPFAM" id="SSF103473">
    <property type="entry name" value="MFS general substrate transporter"/>
    <property type="match status" value="1"/>
</dbReference>
<evidence type="ECO:0000313" key="13">
    <source>
        <dbReference type="EMBL" id="ETS61962.1"/>
    </source>
</evidence>
<dbReference type="InterPro" id="IPR020846">
    <property type="entry name" value="MFS_dom"/>
</dbReference>
<dbReference type="PANTHER" id="PTHR23501">
    <property type="entry name" value="MAJOR FACILITATOR SUPERFAMILY"/>
    <property type="match status" value="1"/>
</dbReference>
<dbReference type="HOGENOM" id="CLU_000960_22_0_1"/>
<dbReference type="InterPro" id="IPR036259">
    <property type="entry name" value="MFS_trans_sf"/>
</dbReference>
<name>W3VMD6_MOEAP</name>
<feature type="transmembrane region" description="Helical" evidence="11">
    <location>
        <begin position="468"/>
        <end position="490"/>
    </location>
</feature>
<dbReference type="EMBL" id="AWNI01000012">
    <property type="protein sequence ID" value="ETS61962.1"/>
    <property type="molecule type" value="Genomic_DNA"/>
</dbReference>
<feature type="transmembrane region" description="Helical" evidence="11">
    <location>
        <begin position="265"/>
        <end position="289"/>
    </location>
</feature>
<dbReference type="FunFam" id="1.20.1250.20:FF:000484">
    <property type="entry name" value="MFS general substrate transporter"/>
    <property type="match status" value="1"/>
</dbReference>
<keyword evidence="3" id="KW-0813">Transport</keyword>
<keyword evidence="7 11" id="KW-0472">Membrane</keyword>
<feature type="transmembrane region" description="Helical" evidence="11">
    <location>
        <begin position="441"/>
        <end position="462"/>
    </location>
</feature>
<feature type="transmembrane region" description="Helical" evidence="11">
    <location>
        <begin position="511"/>
        <end position="530"/>
    </location>
</feature>
<dbReference type="PROSITE" id="PS50850">
    <property type="entry name" value="MFS"/>
    <property type="match status" value="1"/>
</dbReference>
<feature type="transmembrane region" description="Helical" evidence="11">
    <location>
        <begin position="301"/>
        <end position="320"/>
    </location>
</feature>
<dbReference type="GO" id="GO:0005886">
    <property type="term" value="C:plasma membrane"/>
    <property type="evidence" value="ECO:0007669"/>
    <property type="project" value="UniProtKB-SubCell"/>
</dbReference>
<dbReference type="OrthoDB" id="3437016at2759"/>
<feature type="domain" description="Major facilitator superfamily (MFS) profile" evidence="12">
    <location>
        <begin position="112"/>
        <end position="602"/>
    </location>
</feature>
<dbReference type="GO" id="GO:0022857">
    <property type="term" value="F:transmembrane transporter activity"/>
    <property type="evidence" value="ECO:0007669"/>
    <property type="project" value="InterPro"/>
</dbReference>
<feature type="transmembrane region" description="Helical" evidence="11">
    <location>
        <begin position="109"/>
        <end position="141"/>
    </location>
</feature>
<accession>W3VMD6</accession>
<evidence type="ECO:0000256" key="2">
    <source>
        <dbReference type="ARBA" id="ARBA00008335"/>
    </source>
</evidence>
<keyword evidence="6 11" id="KW-1133">Transmembrane helix</keyword>
<feature type="transmembrane region" description="Helical" evidence="11">
    <location>
        <begin position="147"/>
        <end position="169"/>
    </location>
</feature>
<feature type="transmembrane region" description="Helical" evidence="11">
    <location>
        <begin position="181"/>
        <end position="204"/>
    </location>
</feature>
<evidence type="ECO:0000256" key="7">
    <source>
        <dbReference type="ARBA" id="ARBA00023136"/>
    </source>
</evidence>
<reference evidence="13 14" key="1">
    <citation type="journal article" date="2014" name="Genome Announc.">
        <title>Genome sequence of the basidiomycetous fungus Pseudozyma aphidis DSM70725, an efficient producer of biosurfactant mannosylerythritol lipids.</title>
        <authorList>
            <person name="Lorenz S."/>
            <person name="Guenther M."/>
            <person name="Grumaz C."/>
            <person name="Rupp S."/>
            <person name="Zibek S."/>
            <person name="Sohn K."/>
        </authorList>
    </citation>
    <scope>NUCLEOTIDE SEQUENCE [LARGE SCALE GENOMIC DNA]</scope>
    <source>
        <strain evidence="14">ATCC 32657 / CBS 517.83 / DSM 70725 / JCM 10318 / NBRC 10182 / NRRL Y-7954 / St-0401</strain>
    </source>
</reference>
<keyword evidence="14" id="KW-1185">Reference proteome</keyword>
<keyword evidence="8" id="KW-0325">Glycoprotein</keyword>
<sequence length="630" mass="68506">MALSPPHCSTAYHHQKIGLQRCLSSKLVHTFVTVKDTSTSRNPFCHQNATSLRLKDWQADCIDSAVRRHCYSATASGLDNPTRRYTMDDKIALTSNEGERPRMKKDWRFWTIFAALMLIAFLAALDMTMISTALPAIVAALPPSSIAANWVTSAFLLPMVASQPIFGGLSCSLGRKNSVNAALIIFLVGSVVCATAKSMLVLVVGRGVQGLGGGGIHALSEIIMSDLTTLRERGVYFGLIALVFAVAGFIAPVLGGVFSHSNWPWIFWINLPIGAVALVMLVLFLNIRVPLLTGRQKWEKLDLVGNAILFGSVTAVLIAVTEGGIKYRWSDARVWVPLVVGLIGLLAFLVVEWIPGPLCRQPVFPRDLFANRTAAVAYLQTFLHGVIFYGIIYMVPIYFQAIKDRTPLESAIWSFPLTAPSTPLALIAGLLISISGRYKKLIFLGWALMAAGVGWLTHWSVGTSKAEWVISQIIAGAGIGIMFPITLPPIQASLPVERLEAATAAYAFSRTFGAVWGITGATTIFATQAAKNLRPSYAQLNPLGLDDFTIIAFAESLRHLPQELQVLVKKVYADAISDSFWLFVPLAIVGFLSTLLLKDLPLPDFIKSQAVLEEKNESNSQSPSPPESLV</sequence>
<feature type="transmembrane region" description="Helical" evidence="11">
    <location>
        <begin position="332"/>
        <end position="354"/>
    </location>
</feature>
<evidence type="ECO:0000256" key="9">
    <source>
        <dbReference type="ARBA" id="ARBA00070111"/>
    </source>
</evidence>
<feature type="transmembrane region" description="Helical" evidence="11">
    <location>
        <begin position="375"/>
        <end position="399"/>
    </location>
</feature>
<dbReference type="PANTHER" id="PTHR23501:SF102">
    <property type="entry name" value="DRUG TRANSPORTER, PUTATIVE (AFU_ORTHOLOGUE AFUA_3G08530)-RELATED"/>
    <property type="match status" value="1"/>
</dbReference>
<evidence type="ECO:0000256" key="8">
    <source>
        <dbReference type="ARBA" id="ARBA00023180"/>
    </source>
</evidence>
<dbReference type="Proteomes" id="UP000019462">
    <property type="component" value="Unassembled WGS sequence"/>
</dbReference>
<dbReference type="Gene3D" id="1.20.1720.10">
    <property type="entry name" value="Multidrug resistance protein D"/>
    <property type="match status" value="1"/>
</dbReference>
<dbReference type="AlphaFoldDB" id="W3VMD6"/>
<evidence type="ECO:0000256" key="11">
    <source>
        <dbReference type="SAM" id="Phobius"/>
    </source>
</evidence>